<comment type="caution">
    <text evidence="1">The sequence shown here is derived from an EMBL/GenBank/DDBJ whole genome shotgun (WGS) entry which is preliminary data.</text>
</comment>
<proteinExistence type="predicted"/>
<gene>
    <name evidence="1" type="ORF">Pint_23683</name>
</gene>
<dbReference type="EMBL" id="CM047741">
    <property type="protein sequence ID" value="KAJ0038192.1"/>
    <property type="molecule type" value="Genomic_DNA"/>
</dbReference>
<protein>
    <submittedName>
        <fullName evidence="1">Uncharacterized protein</fullName>
    </submittedName>
</protein>
<dbReference type="Proteomes" id="UP001163603">
    <property type="component" value="Chromosome 6"/>
</dbReference>
<evidence type="ECO:0000313" key="1">
    <source>
        <dbReference type="EMBL" id="KAJ0038192.1"/>
    </source>
</evidence>
<name>A0ACC0YKV2_9ROSI</name>
<reference evidence="2" key="1">
    <citation type="journal article" date="2023" name="G3 (Bethesda)">
        <title>Genome assembly and association tests identify interacting loci associated with vigor, precocity, and sex in interspecific pistachio rootstocks.</title>
        <authorList>
            <person name="Palmer W."/>
            <person name="Jacygrad E."/>
            <person name="Sagayaradj S."/>
            <person name="Cavanaugh K."/>
            <person name="Han R."/>
            <person name="Bertier L."/>
            <person name="Beede B."/>
            <person name="Kafkas S."/>
            <person name="Golino D."/>
            <person name="Preece J."/>
            <person name="Michelmore R."/>
        </authorList>
    </citation>
    <scope>NUCLEOTIDE SEQUENCE [LARGE SCALE GENOMIC DNA]</scope>
</reference>
<accession>A0ACC0YKV2</accession>
<evidence type="ECO:0000313" key="2">
    <source>
        <dbReference type="Proteomes" id="UP001163603"/>
    </source>
</evidence>
<keyword evidence="2" id="KW-1185">Reference proteome</keyword>
<sequence length="241" mass="26683">MVRESSNTGAGESLANSNESPVLKEMESNNGKNSLMLQNSDHPSMQLVNFLLIGYPEWYKDLKGQQGKANIGGRAMAAQMMDSPLNFEDIGEEEKKGLQGQSLTDIIQQEVIKLMKGKMQMENNQVNFAHLGVFVGMNYSLQVIDCLEVGTWIVGTGASNHMCVDLKLMNLPKPVTKPTPVYFPDGTIKFVNHIGNILLSSKLTLHDALHVPSFKFNLLSVPKLNANANLKFTFYPKHCVL</sequence>
<organism evidence="1 2">
    <name type="scientific">Pistacia integerrima</name>
    <dbReference type="NCBI Taxonomy" id="434235"/>
    <lineage>
        <taxon>Eukaryota</taxon>
        <taxon>Viridiplantae</taxon>
        <taxon>Streptophyta</taxon>
        <taxon>Embryophyta</taxon>
        <taxon>Tracheophyta</taxon>
        <taxon>Spermatophyta</taxon>
        <taxon>Magnoliopsida</taxon>
        <taxon>eudicotyledons</taxon>
        <taxon>Gunneridae</taxon>
        <taxon>Pentapetalae</taxon>
        <taxon>rosids</taxon>
        <taxon>malvids</taxon>
        <taxon>Sapindales</taxon>
        <taxon>Anacardiaceae</taxon>
        <taxon>Pistacia</taxon>
    </lineage>
</organism>